<name>A0A3D8QJG2_9HELO</name>
<dbReference type="SUPFAM" id="SSF54637">
    <property type="entry name" value="Thioesterase/thiol ester dehydrase-isomerase"/>
    <property type="match status" value="1"/>
</dbReference>
<sequence>MADPQEAHFNSIPWCSKLVNDSNFIITGTRSRQPKSRTEDILIFKTLNSNETIKAFLSLYKRPPPGEFWIEEVRVLVTLGTEMNGGPYMLHGGIAATLMDEVLSILMTINNETHQAEEHPSSTSAVTARLDVRYFRPVSTPGTYLVVARCRERVGKKFILEVEIRDGDGAVLVKADSVWIRVPRIYGSKL</sequence>
<dbReference type="InterPro" id="IPR006683">
    <property type="entry name" value="Thioestr_dom"/>
</dbReference>
<feature type="domain" description="Thioesterase" evidence="1">
    <location>
        <begin position="90"/>
        <end position="171"/>
    </location>
</feature>
<dbReference type="InterPro" id="IPR052061">
    <property type="entry name" value="PTE-AB_protein"/>
</dbReference>
<evidence type="ECO:0000259" key="1">
    <source>
        <dbReference type="Pfam" id="PF03061"/>
    </source>
</evidence>
<evidence type="ECO:0000313" key="3">
    <source>
        <dbReference type="Proteomes" id="UP000256645"/>
    </source>
</evidence>
<protein>
    <recommendedName>
        <fullName evidence="1">Thioesterase domain-containing protein</fullName>
    </recommendedName>
</protein>
<dbReference type="InterPro" id="IPR029069">
    <property type="entry name" value="HotDog_dom_sf"/>
</dbReference>
<accession>A0A3D8QJG2</accession>
<dbReference type="OrthoDB" id="506431at2759"/>
<dbReference type="PANTHER" id="PTHR47260:SF6">
    <property type="entry name" value="THIOESTERASE DOMAIN-CONTAINING PROTEIN"/>
    <property type="match status" value="1"/>
</dbReference>
<dbReference type="STRING" id="1849047.A0A3D8QJG2"/>
<dbReference type="PANTHER" id="PTHR47260">
    <property type="entry name" value="UPF0644 PROTEIN PB2B4.06"/>
    <property type="match status" value="1"/>
</dbReference>
<reference evidence="2 3" key="1">
    <citation type="journal article" date="2018" name="IMA Fungus">
        <title>IMA Genome-F 9: Draft genome sequence of Annulohypoxylon stygium, Aspergillus mulundensis, Berkeleyomyces basicola (syn. Thielaviopsis basicola), Ceratocystis smalleyi, two Cercospora beticola strains, Coleophoma cylindrospora, Fusarium fracticaudum, Phialophora cf. hyalina, and Morchella septimelata.</title>
        <authorList>
            <person name="Wingfield B.D."/>
            <person name="Bills G.F."/>
            <person name="Dong Y."/>
            <person name="Huang W."/>
            <person name="Nel W.J."/>
            <person name="Swalarsk-Parry B.S."/>
            <person name="Vaghefi N."/>
            <person name="Wilken P.M."/>
            <person name="An Z."/>
            <person name="de Beer Z.W."/>
            <person name="De Vos L."/>
            <person name="Chen L."/>
            <person name="Duong T.A."/>
            <person name="Gao Y."/>
            <person name="Hammerbacher A."/>
            <person name="Kikkert J.R."/>
            <person name="Li Y."/>
            <person name="Li H."/>
            <person name="Li K."/>
            <person name="Li Q."/>
            <person name="Liu X."/>
            <person name="Ma X."/>
            <person name="Naidoo K."/>
            <person name="Pethybridge S.J."/>
            <person name="Sun J."/>
            <person name="Steenkamp E.T."/>
            <person name="van der Nest M.A."/>
            <person name="van Wyk S."/>
            <person name="Wingfield M.J."/>
            <person name="Xiong C."/>
            <person name="Yue Q."/>
            <person name="Zhang X."/>
        </authorList>
    </citation>
    <scope>NUCLEOTIDE SEQUENCE [LARGE SCALE GENOMIC DNA]</scope>
    <source>
        <strain evidence="2 3">BP6252</strain>
    </source>
</reference>
<dbReference type="Pfam" id="PF03061">
    <property type="entry name" value="4HBT"/>
    <property type="match status" value="1"/>
</dbReference>
<evidence type="ECO:0000313" key="2">
    <source>
        <dbReference type="EMBL" id="RDW61953.1"/>
    </source>
</evidence>
<dbReference type="AlphaFoldDB" id="A0A3D8QJG2"/>
<comment type="caution">
    <text evidence="2">The sequence shown here is derived from an EMBL/GenBank/DDBJ whole genome shotgun (WGS) entry which is preliminary data.</text>
</comment>
<dbReference type="Proteomes" id="UP000256645">
    <property type="component" value="Unassembled WGS sequence"/>
</dbReference>
<proteinExistence type="predicted"/>
<dbReference type="Gene3D" id="3.10.129.10">
    <property type="entry name" value="Hotdog Thioesterase"/>
    <property type="match status" value="1"/>
</dbReference>
<dbReference type="CDD" id="cd03443">
    <property type="entry name" value="PaaI_thioesterase"/>
    <property type="match status" value="1"/>
</dbReference>
<gene>
    <name evidence="2" type="ORF">BP6252_11386</name>
</gene>
<dbReference type="EMBL" id="PDLM01000014">
    <property type="protein sequence ID" value="RDW61953.1"/>
    <property type="molecule type" value="Genomic_DNA"/>
</dbReference>
<keyword evidence="3" id="KW-1185">Reference proteome</keyword>
<organism evidence="2 3">
    <name type="scientific">Coleophoma cylindrospora</name>
    <dbReference type="NCBI Taxonomy" id="1849047"/>
    <lineage>
        <taxon>Eukaryota</taxon>
        <taxon>Fungi</taxon>
        <taxon>Dikarya</taxon>
        <taxon>Ascomycota</taxon>
        <taxon>Pezizomycotina</taxon>
        <taxon>Leotiomycetes</taxon>
        <taxon>Helotiales</taxon>
        <taxon>Dermateaceae</taxon>
        <taxon>Coleophoma</taxon>
    </lineage>
</organism>